<evidence type="ECO:0000313" key="1">
    <source>
        <dbReference type="EnsemblMetazoa" id="AFAF007330-PA"/>
    </source>
</evidence>
<dbReference type="Proteomes" id="UP000075886">
    <property type="component" value="Unassembled WGS sequence"/>
</dbReference>
<dbReference type="EnsemblMetazoa" id="AFAF007330-RA">
    <property type="protein sequence ID" value="AFAF007330-PA"/>
    <property type="gene ID" value="AFAF007330"/>
</dbReference>
<sequence length="124" mass="13220">MADEPASVTPHLLLLESEMAIGPPDPQTIFGFDVTDTPFRDLENGNRGAQVASASKADYRRGNLVLVLLEHGPGNLIRGGTLIQVAALNGDHGLHGRNDRLASQLASEGCKQLPHVSALFDVKE</sequence>
<protein>
    <submittedName>
        <fullName evidence="1">Uncharacterized protein</fullName>
    </submittedName>
</protein>
<dbReference type="EMBL" id="AXCN02002833">
    <property type="status" value="NOT_ANNOTATED_CDS"/>
    <property type="molecule type" value="Genomic_DNA"/>
</dbReference>
<reference evidence="2" key="1">
    <citation type="submission" date="2014-01" db="EMBL/GenBank/DDBJ databases">
        <title>The Genome Sequence of Anopheles farauti FAR1 (V2).</title>
        <authorList>
            <consortium name="The Broad Institute Genomics Platform"/>
            <person name="Neafsey D.E."/>
            <person name="Besansky N."/>
            <person name="Howell P."/>
            <person name="Walton C."/>
            <person name="Young S.K."/>
            <person name="Zeng Q."/>
            <person name="Gargeya S."/>
            <person name="Fitzgerald M."/>
            <person name="Haas B."/>
            <person name="Abouelleil A."/>
            <person name="Allen A.W."/>
            <person name="Alvarado L."/>
            <person name="Arachchi H.M."/>
            <person name="Berlin A.M."/>
            <person name="Chapman S.B."/>
            <person name="Gainer-Dewar J."/>
            <person name="Goldberg J."/>
            <person name="Griggs A."/>
            <person name="Gujja S."/>
            <person name="Hansen M."/>
            <person name="Howarth C."/>
            <person name="Imamovic A."/>
            <person name="Ireland A."/>
            <person name="Larimer J."/>
            <person name="McCowan C."/>
            <person name="Murphy C."/>
            <person name="Pearson M."/>
            <person name="Poon T.W."/>
            <person name="Priest M."/>
            <person name="Roberts A."/>
            <person name="Saif S."/>
            <person name="Shea T."/>
            <person name="Sisk P."/>
            <person name="Sykes S."/>
            <person name="Wortman J."/>
            <person name="Nusbaum C."/>
            <person name="Birren B."/>
        </authorList>
    </citation>
    <scope>NUCLEOTIDE SEQUENCE [LARGE SCALE GENOMIC DNA]</scope>
    <source>
        <strain evidence="2">FAR1</strain>
    </source>
</reference>
<evidence type="ECO:0000313" key="2">
    <source>
        <dbReference type="Proteomes" id="UP000075886"/>
    </source>
</evidence>
<proteinExistence type="predicted"/>
<dbReference type="AlphaFoldDB" id="A0A182QCC4"/>
<reference evidence="1" key="2">
    <citation type="submission" date="2020-05" db="UniProtKB">
        <authorList>
            <consortium name="EnsemblMetazoa"/>
        </authorList>
    </citation>
    <scope>IDENTIFICATION</scope>
    <source>
        <strain evidence="1">FAR1</strain>
    </source>
</reference>
<name>A0A182QCC4_9DIPT</name>
<accession>A0A182QCC4</accession>
<dbReference type="VEuPathDB" id="VectorBase:AFAF007330"/>
<keyword evidence="2" id="KW-1185">Reference proteome</keyword>
<organism evidence="1 2">
    <name type="scientific">Anopheles farauti</name>
    <dbReference type="NCBI Taxonomy" id="69004"/>
    <lineage>
        <taxon>Eukaryota</taxon>
        <taxon>Metazoa</taxon>
        <taxon>Ecdysozoa</taxon>
        <taxon>Arthropoda</taxon>
        <taxon>Hexapoda</taxon>
        <taxon>Insecta</taxon>
        <taxon>Pterygota</taxon>
        <taxon>Neoptera</taxon>
        <taxon>Endopterygota</taxon>
        <taxon>Diptera</taxon>
        <taxon>Nematocera</taxon>
        <taxon>Culicoidea</taxon>
        <taxon>Culicidae</taxon>
        <taxon>Anophelinae</taxon>
        <taxon>Anopheles</taxon>
    </lineage>
</organism>